<dbReference type="EMBL" id="JAATLK010000002">
    <property type="protein sequence ID" value="NIZ47630.1"/>
    <property type="molecule type" value="Genomic_DNA"/>
</dbReference>
<name>A0A968GD42_9SPIO</name>
<proteinExistence type="predicted"/>
<evidence type="ECO:0000313" key="2">
    <source>
        <dbReference type="Proteomes" id="UP000752013"/>
    </source>
</evidence>
<protein>
    <submittedName>
        <fullName evidence="1">DUF261 family protein</fullName>
    </submittedName>
</protein>
<dbReference type="AlphaFoldDB" id="A0A968GD42"/>
<evidence type="ECO:0000313" key="1">
    <source>
        <dbReference type="EMBL" id="NIZ47630.1"/>
    </source>
</evidence>
<comment type="caution">
    <text evidence="1">The sequence shown here is derived from an EMBL/GenBank/DDBJ whole genome shotgun (WGS) entry which is preliminary data.</text>
</comment>
<keyword evidence="2" id="KW-1185">Reference proteome</keyword>
<dbReference type="RefSeq" id="WP_167704255.1">
    <property type="nucleotide sequence ID" value="NZ_CP118169.1"/>
</dbReference>
<dbReference type="Pfam" id="PF03196">
    <property type="entry name" value="DUF261"/>
    <property type="match status" value="1"/>
</dbReference>
<dbReference type="InterPro" id="IPR004884">
    <property type="entry name" value="DUF261"/>
</dbReference>
<gene>
    <name evidence="1" type="ORF">HCT46_06870</name>
</gene>
<reference evidence="1" key="1">
    <citation type="submission" date="2020-03" db="EMBL/GenBank/DDBJ databases">
        <title>Spirochaetal bacteria isolated from arthropods constitute a novel genus Entomospira genus novum within the order Spirochaetales.</title>
        <authorList>
            <person name="Grana-Miraglia L."/>
            <person name="Sikutova S."/>
            <person name="Fingerle V."/>
            <person name="Sing A."/>
            <person name="Castillo-Ramirez S."/>
            <person name="Margos G."/>
            <person name="Rudolf I."/>
        </authorList>
    </citation>
    <scope>NUCLEOTIDE SEQUENCE</scope>
    <source>
        <strain evidence="1">BR208</strain>
    </source>
</reference>
<organism evidence="1 2">
    <name type="scientific">Entomospira nematocerorum</name>
    <dbReference type="NCBI Taxonomy" id="2719987"/>
    <lineage>
        <taxon>Bacteria</taxon>
        <taxon>Pseudomonadati</taxon>
        <taxon>Spirochaetota</taxon>
        <taxon>Spirochaetia</taxon>
        <taxon>Spirochaetales</taxon>
        <taxon>Spirochaetaceae</taxon>
        <taxon>Entomospira</taxon>
    </lineage>
</organism>
<accession>A0A968GD42</accession>
<sequence>MIKQNDPNLRTEIQSFGCNFLAHLAMHREDWQAYEVEDIYQRALARDIIDGNCRVQKPQDLLALLGSQLRQIGGVTLLTTPTYWGVAENDARVQFRIARWRQRHTKHQHFTLYNRLGQIYDPFDARIASYSLEPEQLMGYQFYG</sequence>
<dbReference type="Proteomes" id="UP000752013">
    <property type="component" value="Unassembled WGS sequence"/>
</dbReference>